<evidence type="ECO:0000313" key="2">
    <source>
        <dbReference type="Proteomes" id="UP000646844"/>
    </source>
</evidence>
<dbReference type="Gene3D" id="3.30.1460.10">
    <property type="match status" value="1"/>
</dbReference>
<sequence length="158" mass="17941">MNDEEIEKIMKDLGLMIRKPPEAKEYFHIATSPPQGFPVVDIIRINKDSPFYLVTMGILIHPNHKSAIGNMKEEERREFLGNLVEDLLKMSVDIAILPPNSEVPEIIQVSKIVYSEGLTANEFLDAYYTVRNAGIFVINRINRKFGNTASRRGTSSYV</sequence>
<dbReference type="InterPro" id="IPR018747">
    <property type="entry name" value="DUF2299"/>
</dbReference>
<gene>
    <name evidence="1" type="ORF">HA332_03660</name>
</gene>
<proteinExistence type="predicted"/>
<accession>A0A832T1C1</accession>
<dbReference type="OMA" id="KRTEFIW"/>
<dbReference type="EMBL" id="DUJO01000019">
    <property type="protein sequence ID" value="HII73482.1"/>
    <property type="molecule type" value="Genomic_DNA"/>
</dbReference>
<organism evidence="1 2">
    <name type="scientific">Sulfurisphaera tokodaii</name>
    <dbReference type="NCBI Taxonomy" id="111955"/>
    <lineage>
        <taxon>Archaea</taxon>
        <taxon>Thermoproteota</taxon>
        <taxon>Thermoprotei</taxon>
        <taxon>Sulfolobales</taxon>
        <taxon>Sulfolobaceae</taxon>
        <taxon>Sulfurisphaera</taxon>
    </lineage>
</organism>
<dbReference type="Pfam" id="PF10061">
    <property type="entry name" value="DUF2299"/>
    <property type="match status" value="1"/>
</dbReference>
<dbReference type="Proteomes" id="UP000646844">
    <property type="component" value="Unassembled WGS sequence"/>
</dbReference>
<name>A0A832T1C1_9CREN</name>
<comment type="caution">
    <text evidence="1">The sequence shown here is derived from an EMBL/GenBank/DDBJ whole genome shotgun (WGS) entry which is preliminary data.</text>
</comment>
<dbReference type="RefSeq" id="WP_010979674.1">
    <property type="nucleotide sequence ID" value="NZ_BAABQO010000006.1"/>
</dbReference>
<dbReference type="AlphaFoldDB" id="A0A832T1C1"/>
<reference evidence="1" key="1">
    <citation type="journal article" date="2020" name="bioRxiv">
        <title>A rank-normalized archaeal taxonomy based on genome phylogeny resolves widespread incomplete and uneven classifications.</title>
        <authorList>
            <person name="Rinke C."/>
            <person name="Chuvochina M."/>
            <person name="Mussig A.J."/>
            <person name="Chaumeil P.-A."/>
            <person name="Waite D.W."/>
            <person name="Whitman W.B."/>
            <person name="Parks D.H."/>
            <person name="Hugenholtz P."/>
        </authorList>
    </citation>
    <scope>NUCLEOTIDE SEQUENCE</scope>
    <source>
        <strain evidence="1">UBA8838</strain>
    </source>
</reference>
<protein>
    <submittedName>
        <fullName evidence="1">DUF2299 domain-containing protein</fullName>
    </submittedName>
</protein>
<dbReference type="GeneID" id="1459660"/>
<evidence type="ECO:0000313" key="1">
    <source>
        <dbReference type="EMBL" id="HII73482.1"/>
    </source>
</evidence>
<dbReference type="CDD" id="cd17510">
    <property type="entry name" value="T3SC_YbjN-like_2"/>
    <property type="match status" value="1"/>
</dbReference>